<evidence type="ECO:0000313" key="3">
    <source>
        <dbReference type="EnsemblProtists" id="EKX41109"/>
    </source>
</evidence>
<dbReference type="Proteomes" id="UP000011087">
    <property type="component" value="Unassembled WGS sequence"/>
</dbReference>
<keyword evidence="4" id="KW-1185">Reference proteome</keyword>
<name>L1IYX6_GUITC</name>
<dbReference type="RefSeq" id="XP_005828089.1">
    <property type="nucleotide sequence ID" value="XM_005828032.1"/>
</dbReference>
<dbReference type="PaxDb" id="55529-EKX41109"/>
<organism evidence="2">
    <name type="scientific">Guillardia theta (strain CCMP2712)</name>
    <name type="common">Cryptophyte</name>
    <dbReference type="NCBI Taxonomy" id="905079"/>
    <lineage>
        <taxon>Eukaryota</taxon>
        <taxon>Cryptophyceae</taxon>
        <taxon>Pyrenomonadales</taxon>
        <taxon>Geminigeraceae</taxon>
        <taxon>Guillardia</taxon>
    </lineage>
</organism>
<protein>
    <recommendedName>
        <fullName evidence="1">C2 domain-containing protein</fullName>
    </recommendedName>
</protein>
<dbReference type="KEGG" id="gtt:GUITHDRAFT_153928"/>
<dbReference type="PROSITE" id="PS50004">
    <property type="entry name" value="C2"/>
    <property type="match status" value="1"/>
</dbReference>
<evidence type="ECO:0000313" key="2">
    <source>
        <dbReference type="EMBL" id="EKX41109.1"/>
    </source>
</evidence>
<dbReference type="SMART" id="SM00239">
    <property type="entry name" value="C2"/>
    <property type="match status" value="1"/>
</dbReference>
<proteinExistence type="predicted"/>
<dbReference type="GeneID" id="17297757"/>
<dbReference type="SUPFAM" id="SSF49562">
    <property type="entry name" value="C2 domain (Calcium/lipid-binding domain, CaLB)"/>
    <property type="match status" value="1"/>
</dbReference>
<evidence type="ECO:0000313" key="4">
    <source>
        <dbReference type="Proteomes" id="UP000011087"/>
    </source>
</evidence>
<dbReference type="EnsemblProtists" id="EKX41109">
    <property type="protein sequence ID" value="EKX41109"/>
    <property type="gene ID" value="GUITHDRAFT_153928"/>
</dbReference>
<sequence>MIFSRLFNISRDRCATYPFVAPPTAKVQDQSEDGNHQEQASRPPRTEIVSLFAITVLCAKRLPLNPNRKCAPVVHMLFTMPGYRSQHAKTQKRQTNWPIWQEQFIFSVDPSAKISEGMVHILLEDSSQHKKLGEFWVSLESIMQDGSSTRKFSLGSDDSMSEPSISVAFDTLTEKKSKSHMVSHRKNVYSVLPATLSSSDEEKRHLGAGLFTLLQIAQSSAED</sequence>
<feature type="domain" description="C2" evidence="1">
    <location>
        <begin position="32"/>
        <end position="152"/>
    </location>
</feature>
<evidence type="ECO:0000259" key="1">
    <source>
        <dbReference type="PROSITE" id="PS50004"/>
    </source>
</evidence>
<reference evidence="2 4" key="1">
    <citation type="journal article" date="2012" name="Nature">
        <title>Algal genomes reveal evolutionary mosaicism and the fate of nucleomorphs.</title>
        <authorList>
            <consortium name="DOE Joint Genome Institute"/>
            <person name="Curtis B.A."/>
            <person name="Tanifuji G."/>
            <person name="Burki F."/>
            <person name="Gruber A."/>
            <person name="Irimia M."/>
            <person name="Maruyama S."/>
            <person name="Arias M.C."/>
            <person name="Ball S.G."/>
            <person name="Gile G.H."/>
            <person name="Hirakawa Y."/>
            <person name="Hopkins J.F."/>
            <person name="Kuo A."/>
            <person name="Rensing S.A."/>
            <person name="Schmutz J."/>
            <person name="Symeonidi A."/>
            <person name="Elias M."/>
            <person name="Eveleigh R.J."/>
            <person name="Herman E.K."/>
            <person name="Klute M.J."/>
            <person name="Nakayama T."/>
            <person name="Obornik M."/>
            <person name="Reyes-Prieto A."/>
            <person name="Armbrust E.V."/>
            <person name="Aves S.J."/>
            <person name="Beiko R.G."/>
            <person name="Coutinho P."/>
            <person name="Dacks J.B."/>
            <person name="Durnford D.G."/>
            <person name="Fast N.M."/>
            <person name="Green B.R."/>
            <person name="Grisdale C.J."/>
            <person name="Hempel F."/>
            <person name="Henrissat B."/>
            <person name="Hoppner M.P."/>
            <person name="Ishida K."/>
            <person name="Kim E."/>
            <person name="Koreny L."/>
            <person name="Kroth P.G."/>
            <person name="Liu Y."/>
            <person name="Malik S.B."/>
            <person name="Maier U.G."/>
            <person name="McRose D."/>
            <person name="Mock T."/>
            <person name="Neilson J.A."/>
            <person name="Onodera N.T."/>
            <person name="Poole A.M."/>
            <person name="Pritham E.J."/>
            <person name="Richards T.A."/>
            <person name="Rocap G."/>
            <person name="Roy S.W."/>
            <person name="Sarai C."/>
            <person name="Schaack S."/>
            <person name="Shirato S."/>
            <person name="Slamovits C.H."/>
            <person name="Spencer D.F."/>
            <person name="Suzuki S."/>
            <person name="Worden A.Z."/>
            <person name="Zauner S."/>
            <person name="Barry K."/>
            <person name="Bell C."/>
            <person name="Bharti A.K."/>
            <person name="Crow J.A."/>
            <person name="Grimwood J."/>
            <person name="Kramer R."/>
            <person name="Lindquist E."/>
            <person name="Lucas S."/>
            <person name="Salamov A."/>
            <person name="McFadden G.I."/>
            <person name="Lane C.E."/>
            <person name="Keeling P.J."/>
            <person name="Gray M.W."/>
            <person name="Grigoriev I.V."/>
            <person name="Archibald J.M."/>
        </authorList>
    </citation>
    <scope>NUCLEOTIDE SEQUENCE</scope>
    <source>
        <strain evidence="2 4">CCMP2712</strain>
    </source>
</reference>
<reference evidence="4" key="2">
    <citation type="submission" date="2012-11" db="EMBL/GenBank/DDBJ databases">
        <authorList>
            <person name="Kuo A."/>
            <person name="Curtis B.A."/>
            <person name="Tanifuji G."/>
            <person name="Burki F."/>
            <person name="Gruber A."/>
            <person name="Irimia M."/>
            <person name="Maruyama S."/>
            <person name="Arias M.C."/>
            <person name="Ball S.G."/>
            <person name="Gile G.H."/>
            <person name="Hirakawa Y."/>
            <person name="Hopkins J.F."/>
            <person name="Rensing S.A."/>
            <person name="Schmutz J."/>
            <person name="Symeonidi A."/>
            <person name="Elias M."/>
            <person name="Eveleigh R.J."/>
            <person name="Herman E.K."/>
            <person name="Klute M.J."/>
            <person name="Nakayama T."/>
            <person name="Obornik M."/>
            <person name="Reyes-Prieto A."/>
            <person name="Armbrust E.V."/>
            <person name="Aves S.J."/>
            <person name="Beiko R.G."/>
            <person name="Coutinho P."/>
            <person name="Dacks J.B."/>
            <person name="Durnford D.G."/>
            <person name="Fast N.M."/>
            <person name="Green B.R."/>
            <person name="Grisdale C."/>
            <person name="Hempe F."/>
            <person name="Henrissat B."/>
            <person name="Hoppner M.P."/>
            <person name="Ishida K.-I."/>
            <person name="Kim E."/>
            <person name="Koreny L."/>
            <person name="Kroth P.G."/>
            <person name="Liu Y."/>
            <person name="Malik S.-B."/>
            <person name="Maier U.G."/>
            <person name="McRose D."/>
            <person name="Mock T."/>
            <person name="Neilson J.A."/>
            <person name="Onodera N.T."/>
            <person name="Poole A.M."/>
            <person name="Pritham E.J."/>
            <person name="Richards T.A."/>
            <person name="Rocap G."/>
            <person name="Roy S.W."/>
            <person name="Sarai C."/>
            <person name="Schaack S."/>
            <person name="Shirato S."/>
            <person name="Slamovits C.H."/>
            <person name="Spencer D.F."/>
            <person name="Suzuki S."/>
            <person name="Worden A.Z."/>
            <person name="Zauner S."/>
            <person name="Barry K."/>
            <person name="Bell C."/>
            <person name="Bharti A.K."/>
            <person name="Crow J.A."/>
            <person name="Grimwood J."/>
            <person name="Kramer R."/>
            <person name="Lindquist E."/>
            <person name="Lucas S."/>
            <person name="Salamov A."/>
            <person name="McFadden G.I."/>
            <person name="Lane C.E."/>
            <person name="Keeling P.J."/>
            <person name="Gray M.W."/>
            <person name="Grigoriev I.V."/>
            <person name="Archibald J.M."/>
        </authorList>
    </citation>
    <scope>NUCLEOTIDE SEQUENCE</scope>
    <source>
        <strain evidence="4">CCMP2712</strain>
    </source>
</reference>
<dbReference type="Pfam" id="PF00168">
    <property type="entry name" value="C2"/>
    <property type="match status" value="1"/>
</dbReference>
<dbReference type="InterPro" id="IPR035892">
    <property type="entry name" value="C2_domain_sf"/>
</dbReference>
<dbReference type="InterPro" id="IPR000008">
    <property type="entry name" value="C2_dom"/>
</dbReference>
<accession>L1IYX6</accession>
<dbReference type="CDD" id="cd00030">
    <property type="entry name" value="C2"/>
    <property type="match status" value="1"/>
</dbReference>
<dbReference type="HOGENOM" id="CLU_1242151_0_0_1"/>
<gene>
    <name evidence="2" type="ORF">GUITHDRAFT_153928</name>
</gene>
<dbReference type="AlphaFoldDB" id="L1IYX6"/>
<reference evidence="3" key="3">
    <citation type="submission" date="2016-03" db="UniProtKB">
        <authorList>
            <consortium name="EnsemblProtists"/>
        </authorList>
    </citation>
    <scope>IDENTIFICATION</scope>
</reference>
<dbReference type="Gene3D" id="2.60.40.150">
    <property type="entry name" value="C2 domain"/>
    <property type="match status" value="1"/>
</dbReference>
<dbReference type="EMBL" id="JH993026">
    <property type="protein sequence ID" value="EKX41109.1"/>
    <property type="molecule type" value="Genomic_DNA"/>
</dbReference>